<feature type="domain" description="HTH hxlR-type" evidence="4">
    <location>
        <begin position="11"/>
        <end position="109"/>
    </location>
</feature>
<accession>A0A096B191</accession>
<dbReference type="GO" id="GO:0003677">
    <property type="term" value="F:DNA binding"/>
    <property type="evidence" value="ECO:0007669"/>
    <property type="project" value="UniProtKB-KW"/>
</dbReference>
<dbReference type="PATRIC" id="fig|742738.3.peg.4027"/>
<keyword evidence="6" id="KW-1185">Reference proteome</keyword>
<protein>
    <recommendedName>
        <fullName evidence="4">HTH hxlR-type domain-containing protein</fullName>
    </recommendedName>
</protein>
<organism evidence="5 6">
    <name type="scientific">Flavonifractor plautii 1_3_50AFAA</name>
    <dbReference type="NCBI Taxonomy" id="742738"/>
    <lineage>
        <taxon>Bacteria</taxon>
        <taxon>Bacillati</taxon>
        <taxon>Bacillota</taxon>
        <taxon>Clostridia</taxon>
        <taxon>Eubacteriales</taxon>
        <taxon>Oscillospiraceae</taxon>
        <taxon>Flavonifractor</taxon>
    </lineage>
</organism>
<evidence type="ECO:0000256" key="3">
    <source>
        <dbReference type="ARBA" id="ARBA00023163"/>
    </source>
</evidence>
<dbReference type="HOGENOM" id="CLU_111585_5_3_9"/>
<reference evidence="5 6" key="1">
    <citation type="submission" date="2011-08" db="EMBL/GenBank/DDBJ databases">
        <title>The Genome Sequence of Clostridium orbiscindens 1_3_50AFAA.</title>
        <authorList>
            <consortium name="The Broad Institute Genome Sequencing Platform"/>
            <person name="Earl A."/>
            <person name="Ward D."/>
            <person name="Feldgarden M."/>
            <person name="Gevers D."/>
            <person name="Daigneault M."/>
            <person name="Strauss J."/>
            <person name="Allen-Vercoe E."/>
            <person name="Young S.K."/>
            <person name="Zeng Q."/>
            <person name="Gargeya S."/>
            <person name="Fitzgerald M."/>
            <person name="Haas B."/>
            <person name="Abouelleil A."/>
            <person name="Alvarado L."/>
            <person name="Arachchi H.M."/>
            <person name="Berlin A."/>
            <person name="Brown A."/>
            <person name="Chapman S.B."/>
            <person name="Chen Z."/>
            <person name="Dunbar C."/>
            <person name="Freedman E."/>
            <person name="Gearin G."/>
            <person name="Gellesch M."/>
            <person name="Goldberg J."/>
            <person name="Griggs A."/>
            <person name="Gujja S."/>
            <person name="Heiman D."/>
            <person name="Howarth C."/>
            <person name="Larson L."/>
            <person name="Lui A."/>
            <person name="MacDonald P.J.P."/>
            <person name="Montmayeur A."/>
            <person name="Murphy C."/>
            <person name="Neiman D."/>
            <person name="Pearson M."/>
            <person name="Priest M."/>
            <person name="Roberts A."/>
            <person name="Saif S."/>
            <person name="Shea T."/>
            <person name="Shenoy N."/>
            <person name="Sisk P."/>
            <person name="Stolte C."/>
            <person name="Sykes S."/>
            <person name="Wortman J."/>
            <person name="Nusbaum C."/>
            <person name="Birren B."/>
        </authorList>
    </citation>
    <scope>NUCLEOTIDE SEQUENCE [LARGE SCALE GENOMIC DNA]</scope>
    <source>
        <strain evidence="5 6">1_3_50AFAA</strain>
    </source>
</reference>
<keyword evidence="2" id="KW-0238">DNA-binding</keyword>
<gene>
    <name evidence="5" type="ORF">HMPREF9460_03912</name>
</gene>
<dbReference type="AlphaFoldDB" id="A0A096B191"/>
<keyword evidence="1" id="KW-0805">Transcription regulation</keyword>
<dbReference type="Proteomes" id="UP000029585">
    <property type="component" value="Unassembled WGS sequence"/>
</dbReference>
<dbReference type="InterPro" id="IPR002577">
    <property type="entry name" value="HTH_HxlR"/>
</dbReference>
<name>A0A096B191_FLAPL</name>
<evidence type="ECO:0000313" key="6">
    <source>
        <dbReference type="Proteomes" id="UP000029585"/>
    </source>
</evidence>
<dbReference type="eggNOG" id="COG1733">
    <property type="taxonomic scope" value="Bacteria"/>
</dbReference>
<evidence type="ECO:0000259" key="4">
    <source>
        <dbReference type="PROSITE" id="PS51118"/>
    </source>
</evidence>
<evidence type="ECO:0000256" key="2">
    <source>
        <dbReference type="ARBA" id="ARBA00023125"/>
    </source>
</evidence>
<dbReference type="PROSITE" id="PS51118">
    <property type="entry name" value="HTH_HXLR"/>
    <property type="match status" value="1"/>
</dbReference>
<dbReference type="Gene3D" id="1.10.10.10">
    <property type="entry name" value="Winged helix-like DNA-binding domain superfamily/Winged helix DNA-binding domain"/>
    <property type="match status" value="1"/>
</dbReference>
<dbReference type="InterPro" id="IPR036390">
    <property type="entry name" value="WH_DNA-bd_sf"/>
</dbReference>
<comment type="caution">
    <text evidence="5">The sequence shown here is derived from an EMBL/GenBank/DDBJ whole genome shotgun (WGS) entry which is preliminary data.</text>
</comment>
<sequence>MKADNFDTPTNPYHYVLHCIGGKWKMTILHEIYTYGSIRFNQTLKILPISEKVFSQQLRELVEAGLIRRISYDTVPPKVEYVLTPSGEQLIPALDILYIWSIRQMHDRRIPIDADAFVVHKSEKYVDALGDIMRENNFWPGRERRRGVEQGEE</sequence>
<evidence type="ECO:0000256" key="1">
    <source>
        <dbReference type="ARBA" id="ARBA00023015"/>
    </source>
</evidence>
<keyword evidence="3" id="KW-0804">Transcription</keyword>
<dbReference type="RefSeq" id="WP_044943391.1">
    <property type="nucleotide sequence ID" value="NZ_KN174168.1"/>
</dbReference>
<dbReference type="Pfam" id="PF01638">
    <property type="entry name" value="HxlR"/>
    <property type="match status" value="1"/>
</dbReference>
<dbReference type="EMBL" id="ADLO01000120">
    <property type="protein sequence ID" value="KGF52795.1"/>
    <property type="molecule type" value="Genomic_DNA"/>
</dbReference>
<dbReference type="InterPro" id="IPR036388">
    <property type="entry name" value="WH-like_DNA-bd_sf"/>
</dbReference>
<proteinExistence type="predicted"/>
<dbReference type="SUPFAM" id="SSF46785">
    <property type="entry name" value="Winged helix' DNA-binding domain"/>
    <property type="match status" value="1"/>
</dbReference>
<evidence type="ECO:0000313" key="5">
    <source>
        <dbReference type="EMBL" id="KGF52795.1"/>
    </source>
</evidence>
<dbReference type="PANTHER" id="PTHR33204">
    <property type="entry name" value="TRANSCRIPTIONAL REGULATOR, MARR FAMILY"/>
    <property type="match status" value="1"/>
</dbReference>